<dbReference type="EMBL" id="CP000959">
    <property type="protein sequence ID" value="ACA94393.1"/>
    <property type="molecule type" value="Genomic_DNA"/>
</dbReference>
<dbReference type="HOGENOM" id="CLU_2056926_0_0_4"/>
<dbReference type="KEGG" id="bcm:Bcenmc03_5266"/>
<accession>B1K7M3</accession>
<gene>
    <name evidence="2" type="ordered locus">Bcenmc03_5266</name>
</gene>
<sequence>MATQVSSPAHIVESELVELCQIVTFGSIMFRIDGAGVDMFAISVTRAITRKLIKSRTYTQWLTCAQMRTNDGLMVDVQLMMIVCRQCTRTEAPDAPTFYEASLPSIHQQRRNPNHKTPR</sequence>
<proteinExistence type="predicted"/>
<dbReference type="Proteomes" id="UP000002169">
    <property type="component" value="Chromosome 2"/>
</dbReference>
<evidence type="ECO:0000313" key="2">
    <source>
        <dbReference type="EMBL" id="ACA94393.1"/>
    </source>
</evidence>
<evidence type="ECO:0000256" key="1">
    <source>
        <dbReference type="SAM" id="MobiDB-lite"/>
    </source>
</evidence>
<feature type="compositionally biased region" description="Basic residues" evidence="1">
    <location>
        <begin position="108"/>
        <end position="119"/>
    </location>
</feature>
<feature type="region of interest" description="Disordered" evidence="1">
    <location>
        <begin position="100"/>
        <end position="119"/>
    </location>
</feature>
<protein>
    <submittedName>
        <fullName evidence="2">Uncharacterized protein</fullName>
    </submittedName>
</protein>
<organism evidence="2 3">
    <name type="scientific">Burkholderia orbicola (strain MC0-3)</name>
    <dbReference type="NCBI Taxonomy" id="406425"/>
    <lineage>
        <taxon>Bacteria</taxon>
        <taxon>Pseudomonadati</taxon>
        <taxon>Pseudomonadota</taxon>
        <taxon>Betaproteobacteria</taxon>
        <taxon>Burkholderiales</taxon>
        <taxon>Burkholderiaceae</taxon>
        <taxon>Burkholderia</taxon>
        <taxon>Burkholderia cepacia complex</taxon>
        <taxon>Burkholderia orbicola</taxon>
    </lineage>
</organism>
<dbReference type="AlphaFoldDB" id="B1K7M3"/>
<evidence type="ECO:0000313" key="3">
    <source>
        <dbReference type="Proteomes" id="UP000002169"/>
    </source>
</evidence>
<reference evidence="3" key="1">
    <citation type="submission" date="2008-02" db="EMBL/GenBank/DDBJ databases">
        <title>Complete sequence of chromosome 2 of Burkholderia cenocepacia MC0-3.</title>
        <authorList>
            <person name="Copeland A."/>
            <person name="Lucas S."/>
            <person name="Lapidus A."/>
            <person name="Barry K."/>
            <person name="Bruce D."/>
            <person name="Goodwin L."/>
            <person name="Glavina del Rio T."/>
            <person name="Dalin E."/>
            <person name="Tice H."/>
            <person name="Pitluck S."/>
            <person name="Chain P."/>
            <person name="Malfatti S."/>
            <person name="Shin M."/>
            <person name="Vergez L."/>
            <person name="Schmutz J."/>
            <person name="Larimer F."/>
            <person name="Land M."/>
            <person name="Hauser L."/>
            <person name="Kyrpides N."/>
            <person name="Mikhailova N."/>
            <person name="Tiedje J."/>
            <person name="Richardson P."/>
        </authorList>
    </citation>
    <scope>NUCLEOTIDE SEQUENCE [LARGE SCALE GENOMIC DNA]</scope>
    <source>
        <strain evidence="3">MC0-3</strain>
    </source>
</reference>
<name>B1K7M3_BURO0</name>